<proteinExistence type="predicted"/>
<evidence type="ECO:0000313" key="2">
    <source>
        <dbReference type="Proteomes" id="UP000814033"/>
    </source>
</evidence>
<dbReference type="EMBL" id="MU276037">
    <property type="protein sequence ID" value="KAI0043009.1"/>
    <property type="molecule type" value="Genomic_DNA"/>
</dbReference>
<dbReference type="Proteomes" id="UP000814033">
    <property type="component" value="Unassembled WGS sequence"/>
</dbReference>
<evidence type="ECO:0000313" key="1">
    <source>
        <dbReference type="EMBL" id="KAI0043009.1"/>
    </source>
</evidence>
<keyword evidence="1" id="KW-0456">Lyase</keyword>
<accession>A0ACB8RFV4</accession>
<comment type="caution">
    <text evidence="1">The sequence shown here is derived from an EMBL/GenBank/DDBJ whole genome shotgun (WGS) entry which is preliminary data.</text>
</comment>
<protein>
    <submittedName>
        <fullName evidence="1">Polysaccharide lyase family 14 protein</fullName>
    </submittedName>
</protein>
<organism evidence="1 2">
    <name type="scientific">Auriscalpium vulgare</name>
    <dbReference type="NCBI Taxonomy" id="40419"/>
    <lineage>
        <taxon>Eukaryota</taxon>
        <taxon>Fungi</taxon>
        <taxon>Dikarya</taxon>
        <taxon>Basidiomycota</taxon>
        <taxon>Agaricomycotina</taxon>
        <taxon>Agaricomycetes</taxon>
        <taxon>Russulales</taxon>
        <taxon>Auriscalpiaceae</taxon>
        <taxon>Auriscalpium</taxon>
    </lineage>
</organism>
<keyword evidence="2" id="KW-1185">Reference proteome</keyword>
<gene>
    <name evidence="1" type="ORF">FA95DRAFT_1575381</name>
</gene>
<reference evidence="1" key="2">
    <citation type="journal article" date="2022" name="New Phytol.">
        <title>Evolutionary transition to the ectomycorrhizal habit in the genomes of a hyperdiverse lineage of mushroom-forming fungi.</title>
        <authorList>
            <person name="Looney B."/>
            <person name="Miyauchi S."/>
            <person name="Morin E."/>
            <person name="Drula E."/>
            <person name="Courty P.E."/>
            <person name="Kohler A."/>
            <person name="Kuo A."/>
            <person name="LaButti K."/>
            <person name="Pangilinan J."/>
            <person name="Lipzen A."/>
            <person name="Riley R."/>
            <person name="Andreopoulos W."/>
            <person name="He G."/>
            <person name="Johnson J."/>
            <person name="Nolan M."/>
            <person name="Tritt A."/>
            <person name="Barry K.W."/>
            <person name="Grigoriev I.V."/>
            <person name="Nagy L.G."/>
            <person name="Hibbett D."/>
            <person name="Henrissat B."/>
            <person name="Matheny P.B."/>
            <person name="Labbe J."/>
            <person name="Martin F.M."/>
        </authorList>
    </citation>
    <scope>NUCLEOTIDE SEQUENCE</scope>
    <source>
        <strain evidence="1">FP105234-sp</strain>
    </source>
</reference>
<sequence>MSFPIPLHRLHAAFTTNNWTTAVVHVPLADDALGVHKISQPKTLTHRIVKLSASDGSREAWEAHYPAGSINPSASIKGGFGFYLSGPPAFRTASGDAQEVIMGYDVMFEEGWEWAKGGKLPGIYGGIGEAAYGCSGGRQNERCNCFDLRLMWRADGLGELYAYIPLTATNKARLLAVPPFSHQNPDFGFSVGRGAWKFESARWFRVMTRVKLNGIGEENGEVEVFIDGQSVIRIDGLSLRDDAASRIQGLHFQTFFGGNSADWASPKDQRAWFASVSGAVVMSQPRDEL</sequence>
<name>A0ACB8RFV4_9AGAM</name>
<reference evidence="1" key="1">
    <citation type="submission" date="2021-02" db="EMBL/GenBank/DDBJ databases">
        <authorList>
            <consortium name="DOE Joint Genome Institute"/>
            <person name="Ahrendt S."/>
            <person name="Looney B.P."/>
            <person name="Miyauchi S."/>
            <person name="Morin E."/>
            <person name="Drula E."/>
            <person name="Courty P.E."/>
            <person name="Chicoki N."/>
            <person name="Fauchery L."/>
            <person name="Kohler A."/>
            <person name="Kuo A."/>
            <person name="Labutti K."/>
            <person name="Pangilinan J."/>
            <person name="Lipzen A."/>
            <person name="Riley R."/>
            <person name="Andreopoulos W."/>
            <person name="He G."/>
            <person name="Johnson J."/>
            <person name="Barry K.W."/>
            <person name="Grigoriev I.V."/>
            <person name="Nagy L."/>
            <person name="Hibbett D."/>
            <person name="Henrissat B."/>
            <person name="Matheny P.B."/>
            <person name="Labbe J."/>
            <person name="Martin F."/>
        </authorList>
    </citation>
    <scope>NUCLEOTIDE SEQUENCE</scope>
    <source>
        <strain evidence="1">FP105234-sp</strain>
    </source>
</reference>